<comment type="caution">
    <text evidence="2">The sequence shown here is derived from an EMBL/GenBank/DDBJ whole genome shotgun (WGS) entry which is preliminary data.</text>
</comment>
<proteinExistence type="predicted"/>
<evidence type="ECO:0000256" key="1">
    <source>
        <dbReference type="SAM" id="MobiDB-lite"/>
    </source>
</evidence>
<protein>
    <submittedName>
        <fullName evidence="2">Uncharacterized protein</fullName>
    </submittedName>
</protein>
<reference evidence="2 3" key="1">
    <citation type="journal article" date="2019" name="Philos. Trans. R. Soc. Lond., B, Biol. Sci.">
        <title>Ant behaviour and brain gene expression of defending hosts depend on the ecological success of the intruding social parasite.</title>
        <authorList>
            <person name="Kaur R."/>
            <person name="Stoldt M."/>
            <person name="Jongepier E."/>
            <person name="Feldmeyer B."/>
            <person name="Menzel F."/>
            <person name="Bornberg-Bauer E."/>
            <person name="Foitzik S."/>
        </authorList>
    </citation>
    <scope>NUCLEOTIDE SEQUENCE [LARGE SCALE GENOMIC DNA]</scope>
    <source>
        <tissue evidence="2">Whole body</tissue>
    </source>
</reference>
<gene>
    <name evidence="2" type="ORF">DBV15_03624</name>
</gene>
<dbReference type="EMBL" id="QBLH01002019">
    <property type="protein sequence ID" value="TGZ50180.1"/>
    <property type="molecule type" value="Genomic_DNA"/>
</dbReference>
<dbReference type="AlphaFoldDB" id="A0A4S2KL74"/>
<accession>A0A4S2KL74</accession>
<feature type="compositionally biased region" description="Gly residues" evidence="1">
    <location>
        <begin position="141"/>
        <end position="151"/>
    </location>
</feature>
<dbReference type="Proteomes" id="UP000310200">
    <property type="component" value="Unassembled WGS sequence"/>
</dbReference>
<name>A0A4S2KL74_9HYME</name>
<keyword evidence="3" id="KW-1185">Reference proteome</keyword>
<evidence type="ECO:0000313" key="2">
    <source>
        <dbReference type="EMBL" id="TGZ50180.1"/>
    </source>
</evidence>
<feature type="region of interest" description="Disordered" evidence="1">
    <location>
        <begin position="119"/>
        <end position="181"/>
    </location>
</feature>
<organism evidence="2 3">
    <name type="scientific">Temnothorax longispinosus</name>
    <dbReference type="NCBI Taxonomy" id="300112"/>
    <lineage>
        <taxon>Eukaryota</taxon>
        <taxon>Metazoa</taxon>
        <taxon>Ecdysozoa</taxon>
        <taxon>Arthropoda</taxon>
        <taxon>Hexapoda</taxon>
        <taxon>Insecta</taxon>
        <taxon>Pterygota</taxon>
        <taxon>Neoptera</taxon>
        <taxon>Endopterygota</taxon>
        <taxon>Hymenoptera</taxon>
        <taxon>Apocrita</taxon>
        <taxon>Aculeata</taxon>
        <taxon>Formicoidea</taxon>
        <taxon>Formicidae</taxon>
        <taxon>Myrmicinae</taxon>
        <taxon>Temnothorax</taxon>
    </lineage>
</organism>
<evidence type="ECO:0000313" key="3">
    <source>
        <dbReference type="Proteomes" id="UP000310200"/>
    </source>
</evidence>
<sequence length="305" mass="32626">MPCASLQQVLPARDTAGAPTGVYRSNILGKLRMDFPPQPISSGSASNRRFFRAPRVVLSVCVLSPRHGNSSNRPRDQIVTTIIGQDTRRNVVDDVTVESDAFSSALKLFPRASRWRFSGPTTNEVPANPEYYAGGSTAGRAEGGGGGGGGTAAQRSELSARQSRRGALSETEEVFTKEKRSANSQAKRNACTLYETQKGKWIGGIAENAAAVYKSAAVTHSPINFGGRSIDHNVLFCSLVFLPAAFDSIRGCGESIYLSRCHEPPVMDGGCSLTLTPKGEAVPRTYPESSVLFGSYRAGFDIITK</sequence>